<gene>
    <name evidence="1" type="ORF">AMORRO_LOCUS6118</name>
</gene>
<dbReference type="AlphaFoldDB" id="A0A9N9BC87"/>
<evidence type="ECO:0000313" key="1">
    <source>
        <dbReference type="EMBL" id="CAG8563177.1"/>
    </source>
</evidence>
<dbReference type="Proteomes" id="UP000789342">
    <property type="component" value="Unassembled WGS sequence"/>
</dbReference>
<reference evidence="1" key="1">
    <citation type="submission" date="2021-06" db="EMBL/GenBank/DDBJ databases">
        <authorList>
            <person name="Kallberg Y."/>
            <person name="Tangrot J."/>
            <person name="Rosling A."/>
        </authorList>
    </citation>
    <scope>NUCLEOTIDE SEQUENCE</scope>
    <source>
        <strain evidence="1">CL551</strain>
    </source>
</reference>
<name>A0A9N9BC87_9GLOM</name>
<evidence type="ECO:0000313" key="2">
    <source>
        <dbReference type="Proteomes" id="UP000789342"/>
    </source>
</evidence>
<protein>
    <submittedName>
        <fullName evidence="1">3817_t:CDS:1</fullName>
    </submittedName>
</protein>
<accession>A0A9N9BC87</accession>
<organism evidence="1 2">
    <name type="scientific">Acaulospora morrowiae</name>
    <dbReference type="NCBI Taxonomy" id="94023"/>
    <lineage>
        <taxon>Eukaryota</taxon>
        <taxon>Fungi</taxon>
        <taxon>Fungi incertae sedis</taxon>
        <taxon>Mucoromycota</taxon>
        <taxon>Glomeromycotina</taxon>
        <taxon>Glomeromycetes</taxon>
        <taxon>Diversisporales</taxon>
        <taxon>Acaulosporaceae</taxon>
        <taxon>Acaulospora</taxon>
    </lineage>
</organism>
<sequence length="122" mass="13780">MADSATGQKFNTFKCSFAQKEKKKNFSPKFIKTAGVTGGVALSYKLSPLVFFFSVVNSRTAHGVPPSCRVFHIILCHSKKLSFVLRHPLALKKIYIKVEEQVCKAPKLFDAAQQRSQVYQRR</sequence>
<comment type="caution">
    <text evidence="1">The sequence shown here is derived from an EMBL/GenBank/DDBJ whole genome shotgun (WGS) entry which is preliminary data.</text>
</comment>
<dbReference type="EMBL" id="CAJVPV010003944">
    <property type="protein sequence ID" value="CAG8563177.1"/>
    <property type="molecule type" value="Genomic_DNA"/>
</dbReference>
<keyword evidence="2" id="KW-1185">Reference proteome</keyword>
<proteinExistence type="predicted"/>